<keyword evidence="6" id="KW-1133">Transmembrane helix</keyword>
<dbReference type="InterPro" id="IPR017896">
    <property type="entry name" value="4Fe4S_Fe-S-bd"/>
</dbReference>
<keyword evidence="6" id="KW-0812">Transmembrane</keyword>
<dbReference type="EMBL" id="CP139781">
    <property type="protein sequence ID" value="WRQ87853.1"/>
    <property type="molecule type" value="Genomic_DNA"/>
</dbReference>
<keyword evidence="9" id="KW-1185">Reference proteome</keyword>
<dbReference type="InterPro" id="IPR017900">
    <property type="entry name" value="4Fe4S_Fe_S_CS"/>
</dbReference>
<dbReference type="Gene3D" id="3.50.50.60">
    <property type="entry name" value="FAD/NAD(P)-binding domain"/>
    <property type="match status" value="2"/>
</dbReference>
<dbReference type="SUPFAM" id="SSF54862">
    <property type="entry name" value="4Fe-4S ferredoxins"/>
    <property type="match status" value="1"/>
</dbReference>
<dbReference type="PROSITE" id="PS51379">
    <property type="entry name" value="4FE4S_FER_2"/>
    <property type="match status" value="2"/>
</dbReference>
<dbReference type="PROSITE" id="PS00198">
    <property type="entry name" value="4FE4S_FER_1"/>
    <property type="match status" value="1"/>
</dbReference>
<feature type="transmembrane region" description="Helical" evidence="6">
    <location>
        <begin position="398"/>
        <end position="416"/>
    </location>
</feature>
<dbReference type="SUPFAM" id="SSF51905">
    <property type="entry name" value="FAD/NAD(P)-binding domain"/>
    <property type="match status" value="1"/>
</dbReference>
<evidence type="ECO:0000256" key="5">
    <source>
        <dbReference type="ARBA" id="ARBA00023014"/>
    </source>
</evidence>
<dbReference type="Pfam" id="PF12801">
    <property type="entry name" value="Fer4_5"/>
    <property type="match status" value="2"/>
</dbReference>
<keyword evidence="6" id="KW-0472">Membrane</keyword>
<reference evidence="8 9" key="2">
    <citation type="submission" date="2023-12" db="EMBL/GenBank/DDBJ databases">
        <title>Description of an unclassified Opitutus bacterium of Verrucomicrobiota.</title>
        <authorList>
            <person name="Zhang D.-F."/>
        </authorList>
    </citation>
    <scope>NUCLEOTIDE SEQUENCE [LARGE SCALE GENOMIC DNA]</scope>
    <source>
        <strain evidence="8 9">WL0086</strain>
    </source>
</reference>
<keyword evidence="1" id="KW-0285">Flavoprotein</keyword>
<proteinExistence type="predicted"/>
<dbReference type="PRINTS" id="PR00469">
    <property type="entry name" value="PNDRDTASEII"/>
</dbReference>
<evidence type="ECO:0000256" key="6">
    <source>
        <dbReference type="SAM" id="Phobius"/>
    </source>
</evidence>
<keyword evidence="2" id="KW-0479">Metal-binding</keyword>
<dbReference type="PANTHER" id="PTHR48105">
    <property type="entry name" value="THIOREDOXIN REDUCTASE 1-RELATED-RELATED"/>
    <property type="match status" value="1"/>
</dbReference>
<dbReference type="RefSeq" id="WP_221029105.1">
    <property type="nucleotide sequence ID" value="NZ_CP139781.1"/>
</dbReference>
<dbReference type="PRINTS" id="PR00368">
    <property type="entry name" value="FADPNR"/>
</dbReference>
<dbReference type="InterPro" id="IPR050097">
    <property type="entry name" value="Ferredoxin-NADP_redctase_2"/>
</dbReference>
<dbReference type="Pfam" id="PF13738">
    <property type="entry name" value="Pyr_redox_3"/>
    <property type="match status" value="1"/>
</dbReference>
<evidence type="ECO:0000313" key="9">
    <source>
        <dbReference type="Proteomes" id="UP000738431"/>
    </source>
</evidence>
<feature type="transmembrane region" description="Helical" evidence="6">
    <location>
        <begin position="428"/>
        <end position="450"/>
    </location>
</feature>
<evidence type="ECO:0000256" key="1">
    <source>
        <dbReference type="ARBA" id="ARBA00022630"/>
    </source>
</evidence>
<reference evidence="8 9" key="1">
    <citation type="submission" date="2021-08" db="EMBL/GenBank/DDBJ databases">
        <authorList>
            <person name="Zhang D."/>
            <person name="Zhang A."/>
            <person name="Wang L."/>
        </authorList>
    </citation>
    <scope>NUCLEOTIDE SEQUENCE [LARGE SCALE GENOMIC DNA]</scope>
    <source>
        <strain evidence="8 9">WL0086</strain>
    </source>
</reference>
<keyword evidence="5" id="KW-0411">Iron-sulfur</keyword>
<evidence type="ECO:0000256" key="3">
    <source>
        <dbReference type="ARBA" id="ARBA00023002"/>
    </source>
</evidence>
<feature type="transmembrane region" description="Helical" evidence="6">
    <location>
        <begin position="516"/>
        <end position="535"/>
    </location>
</feature>
<evidence type="ECO:0000256" key="2">
    <source>
        <dbReference type="ARBA" id="ARBA00022723"/>
    </source>
</evidence>
<feature type="domain" description="4Fe-4S ferredoxin-type" evidence="7">
    <location>
        <begin position="672"/>
        <end position="703"/>
    </location>
</feature>
<gene>
    <name evidence="8" type="ORF">K1X11_000430</name>
</gene>
<dbReference type="Gene3D" id="3.30.70.20">
    <property type="match status" value="1"/>
</dbReference>
<feature type="transmembrane region" description="Helical" evidence="6">
    <location>
        <begin position="580"/>
        <end position="603"/>
    </location>
</feature>
<feature type="domain" description="4Fe-4S ferredoxin-type" evidence="7">
    <location>
        <begin position="704"/>
        <end position="732"/>
    </location>
</feature>
<evidence type="ECO:0000256" key="4">
    <source>
        <dbReference type="ARBA" id="ARBA00023004"/>
    </source>
</evidence>
<keyword evidence="3" id="KW-0560">Oxidoreductase</keyword>
<evidence type="ECO:0000259" key="7">
    <source>
        <dbReference type="PROSITE" id="PS51379"/>
    </source>
</evidence>
<sequence>MSRVRNYLNWLHLQWPAGKVDKLPEVNADGTTAVPGVRVVGDLTGVPLLKFSADSGAKAVEAIAAELGNDIGAESGPVDVAIIGAGVAGIAAALEAKKRGLRFAVFEATAAFTTITNFPKAKPIYTYPTDMVPAGDLHFRADVKEDLLAELEQQRSAAGIEYKRVRIERVERRGGELRLHHAGGEPFLAKRVIVAIGRSGNHRKLGVPGEDREHVFNRLHDPAEFAGRDVVVVGGGDSAVEAAVALAQADAKVTLSYRGDALVRAKPENVAALEGSGVRLMLKSQLTAIETDSVTVKPADAAAETVPADAVFALIGREAPLDFFRRSGIPIQGETTKWGWVGLAAMLLFAIFIYTWKSGGPTESWIDPAGFASSLQEQVEDRSTIVGTLAVSLHSRSFYYTLLYSSLILWFGIARIRRRRTPYVRRQTIALMVVQWMPLFILPEIILPWAGYNGAFSGGGVGEAVGDALFEKYVSPEEYAVEMWPENGHPRAYWRAYGLILAWPLNVYNVFTQSPHWWWIGIGLLQTAVLIPWMVRRWGKGAYCGWICSCGALAETMGDRHRHKMPHGPGWNKVNVIGQVFLAVAFALLAVRVVGWVLPGSWFDRGFDVMLEGKLDGQTTAGWFLSYKWFVDVLWAGVIGVAFYFKYSGRVWCRFACPLAALMHIYARFSRFRIFSEKKKCISCNVCTSVCHQGIDVMAFANRGVPMEDPECVRCSACVQSCPTGVLSFGRLLADGKPLFDDLEASPVRMQESALARR</sequence>
<keyword evidence="4" id="KW-0408">Iron</keyword>
<dbReference type="InterPro" id="IPR036188">
    <property type="entry name" value="FAD/NAD-bd_sf"/>
</dbReference>
<feature type="transmembrane region" description="Helical" evidence="6">
    <location>
        <begin position="338"/>
        <end position="356"/>
    </location>
</feature>
<accession>A0ABZ1C838</accession>
<dbReference type="Proteomes" id="UP000738431">
    <property type="component" value="Chromosome"/>
</dbReference>
<feature type="transmembrane region" description="Helical" evidence="6">
    <location>
        <begin position="623"/>
        <end position="644"/>
    </location>
</feature>
<name>A0ABZ1C838_9BACT</name>
<protein>
    <submittedName>
        <fullName evidence="8">NAD(P)-binding domain-containing protein</fullName>
    </submittedName>
</protein>
<evidence type="ECO:0000313" key="8">
    <source>
        <dbReference type="EMBL" id="WRQ87853.1"/>
    </source>
</evidence>
<dbReference type="Pfam" id="PF13237">
    <property type="entry name" value="Fer4_10"/>
    <property type="match status" value="1"/>
</dbReference>
<organism evidence="8 9">
    <name type="scientific">Actomonas aquatica</name>
    <dbReference type="NCBI Taxonomy" id="2866162"/>
    <lineage>
        <taxon>Bacteria</taxon>
        <taxon>Pseudomonadati</taxon>
        <taxon>Verrucomicrobiota</taxon>
        <taxon>Opitutia</taxon>
        <taxon>Opitutales</taxon>
        <taxon>Opitutaceae</taxon>
        <taxon>Actomonas</taxon>
    </lineage>
</organism>